<evidence type="ECO:0000256" key="5">
    <source>
        <dbReference type="ARBA" id="ARBA00022825"/>
    </source>
</evidence>
<dbReference type="InterPro" id="IPR023562">
    <property type="entry name" value="ClpP/TepA"/>
</dbReference>
<dbReference type="PANTHER" id="PTHR10381">
    <property type="entry name" value="ATP-DEPENDENT CLP PROTEASE PROTEOLYTIC SUBUNIT"/>
    <property type="match status" value="1"/>
</dbReference>
<dbReference type="Gene3D" id="3.90.226.10">
    <property type="entry name" value="2-enoyl-CoA Hydratase, Chain A, domain 1"/>
    <property type="match status" value="1"/>
</dbReference>
<evidence type="ECO:0000256" key="6">
    <source>
        <dbReference type="RuleBase" id="RU003567"/>
    </source>
</evidence>
<keyword evidence="2" id="KW-0934">Plastid</keyword>
<keyword evidence="4" id="KW-0378">Hydrolase</keyword>
<comment type="similarity">
    <text evidence="1 6">Belongs to the peptidase S14 family.</text>
</comment>
<proteinExistence type="inferred from homology"/>
<evidence type="ECO:0000313" key="8">
    <source>
        <dbReference type="Proteomes" id="UP001153076"/>
    </source>
</evidence>
<evidence type="ECO:0000256" key="3">
    <source>
        <dbReference type="ARBA" id="ARBA00022670"/>
    </source>
</evidence>
<dbReference type="CDD" id="cd07017">
    <property type="entry name" value="S14_ClpP_2"/>
    <property type="match status" value="1"/>
</dbReference>
<dbReference type="SUPFAM" id="SSF52096">
    <property type="entry name" value="ClpP/crotonase"/>
    <property type="match status" value="1"/>
</dbReference>
<dbReference type="GO" id="GO:0009368">
    <property type="term" value="C:endopeptidase Clp complex"/>
    <property type="evidence" value="ECO:0007669"/>
    <property type="project" value="TreeGrafter"/>
</dbReference>
<dbReference type="InterPro" id="IPR029045">
    <property type="entry name" value="ClpP/crotonase-like_dom_sf"/>
</dbReference>
<dbReference type="GO" id="GO:0004252">
    <property type="term" value="F:serine-type endopeptidase activity"/>
    <property type="evidence" value="ECO:0007669"/>
    <property type="project" value="InterPro"/>
</dbReference>
<protein>
    <recommendedName>
        <fullName evidence="6">ATP-dependent Clp protease proteolytic subunit</fullName>
    </recommendedName>
</protein>
<dbReference type="GO" id="GO:0051117">
    <property type="term" value="F:ATPase binding"/>
    <property type="evidence" value="ECO:0007669"/>
    <property type="project" value="TreeGrafter"/>
</dbReference>
<keyword evidence="8" id="KW-1185">Reference proteome</keyword>
<organism evidence="7 8">
    <name type="scientific">Carnegiea gigantea</name>
    <dbReference type="NCBI Taxonomy" id="171969"/>
    <lineage>
        <taxon>Eukaryota</taxon>
        <taxon>Viridiplantae</taxon>
        <taxon>Streptophyta</taxon>
        <taxon>Embryophyta</taxon>
        <taxon>Tracheophyta</taxon>
        <taxon>Spermatophyta</taxon>
        <taxon>Magnoliopsida</taxon>
        <taxon>eudicotyledons</taxon>
        <taxon>Gunneridae</taxon>
        <taxon>Pentapetalae</taxon>
        <taxon>Caryophyllales</taxon>
        <taxon>Cactineae</taxon>
        <taxon>Cactaceae</taxon>
        <taxon>Cactoideae</taxon>
        <taxon>Echinocereeae</taxon>
        <taxon>Carnegiea</taxon>
    </lineage>
</organism>
<keyword evidence="5" id="KW-0720">Serine protease</keyword>
<dbReference type="EMBL" id="JAKOGI010000462">
    <property type="protein sequence ID" value="KAJ8434634.1"/>
    <property type="molecule type" value="Genomic_DNA"/>
</dbReference>
<gene>
    <name evidence="7" type="ORF">Cgig2_032912</name>
</gene>
<dbReference type="OrthoDB" id="1882605at2759"/>
<evidence type="ECO:0000256" key="2">
    <source>
        <dbReference type="ARBA" id="ARBA00022640"/>
    </source>
</evidence>
<dbReference type="PANTHER" id="PTHR10381:SF15">
    <property type="entry name" value="CHLOROPLASTIC ATP-DEPENDENT CLP PROTEASE PROTEOLYTIC SUBUNIT 1"/>
    <property type="match status" value="1"/>
</dbReference>
<evidence type="ECO:0000313" key="7">
    <source>
        <dbReference type="EMBL" id="KAJ8434634.1"/>
    </source>
</evidence>
<reference evidence="7" key="1">
    <citation type="submission" date="2022-04" db="EMBL/GenBank/DDBJ databases">
        <title>Carnegiea gigantea Genome sequencing and assembly v2.</title>
        <authorList>
            <person name="Copetti D."/>
            <person name="Sanderson M.J."/>
            <person name="Burquez A."/>
            <person name="Wojciechowski M.F."/>
        </authorList>
    </citation>
    <scope>NUCLEOTIDE SEQUENCE</scope>
    <source>
        <strain evidence="7">SGP5-SGP5p</strain>
        <tissue evidence="7">Aerial part</tissue>
    </source>
</reference>
<dbReference type="Pfam" id="PF00574">
    <property type="entry name" value="CLP_protease"/>
    <property type="match status" value="1"/>
</dbReference>
<name>A0A9Q1K173_9CARY</name>
<dbReference type="GO" id="GO:0009532">
    <property type="term" value="C:plastid stroma"/>
    <property type="evidence" value="ECO:0007669"/>
    <property type="project" value="UniProtKB-ARBA"/>
</dbReference>
<comment type="caution">
    <text evidence="7">The sequence shown here is derived from an EMBL/GenBank/DDBJ whole genome shotgun (WGS) entry which is preliminary data.</text>
</comment>
<evidence type="ECO:0000256" key="4">
    <source>
        <dbReference type="ARBA" id="ARBA00022801"/>
    </source>
</evidence>
<dbReference type="AlphaFoldDB" id="A0A9Q1K173"/>
<keyword evidence="3" id="KW-0645">Protease</keyword>
<dbReference type="GO" id="GO:0006515">
    <property type="term" value="P:protein quality control for misfolded or incompletely synthesized proteins"/>
    <property type="evidence" value="ECO:0007669"/>
    <property type="project" value="TreeGrafter"/>
</dbReference>
<dbReference type="GO" id="GO:0004176">
    <property type="term" value="F:ATP-dependent peptidase activity"/>
    <property type="evidence" value="ECO:0007669"/>
    <property type="project" value="InterPro"/>
</dbReference>
<sequence length="156" mass="17977">MPVSAPRFLLDFQEKKKPRGEVINIMAMRNVMRFVPPDVNTICLEIAASMASYVLARREYKKCVALPHARIMIHQHACPFAFTNNDDEDRAGLLYSELEALLTIRETTTRVYSERMGKPIRIISQDLERDFYMSAIEAKAYGIVDHINEKSKKQNI</sequence>
<dbReference type="PRINTS" id="PR00127">
    <property type="entry name" value="CLPPROTEASEP"/>
</dbReference>
<dbReference type="Proteomes" id="UP001153076">
    <property type="component" value="Unassembled WGS sequence"/>
</dbReference>
<accession>A0A9Q1K173</accession>
<evidence type="ECO:0000256" key="1">
    <source>
        <dbReference type="ARBA" id="ARBA00007039"/>
    </source>
</evidence>
<dbReference type="InterPro" id="IPR001907">
    <property type="entry name" value="ClpP"/>
</dbReference>